<dbReference type="SUPFAM" id="SSF51556">
    <property type="entry name" value="Metallo-dependent hydrolases"/>
    <property type="match status" value="1"/>
</dbReference>
<reference evidence="1" key="1">
    <citation type="submission" date="2019-08" db="EMBL/GenBank/DDBJ databases">
        <authorList>
            <person name="Kucharzyk K."/>
            <person name="Murdoch R.W."/>
            <person name="Higgins S."/>
            <person name="Loffler F."/>
        </authorList>
    </citation>
    <scope>NUCLEOTIDE SEQUENCE</scope>
</reference>
<dbReference type="AlphaFoldDB" id="A0A645HFL7"/>
<dbReference type="GO" id="GO:0006508">
    <property type="term" value="P:proteolysis"/>
    <property type="evidence" value="ECO:0007669"/>
    <property type="project" value="InterPro"/>
</dbReference>
<dbReference type="GO" id="GO:0070573">
    <property type="term" value="F:metallodipeptidase activity"/>
    <property type="evidence" value="ECO:0007669"/>
    <property type="project" value="InterPro"/>
</dbReference>
<gene>
    <name evidence="1" type="ORF">SDC9_185346</name>
</gene>
<protein>
    <recommendedName>
        <fullName evidence="2">Membrane dipeptidase</fullName>
    </recommendedName>
</protein>
<organism evidence="1">
    <name type="scientific">bioreactor metagenome</name>
    <dbReference type="NCBI Taxonomy" id="1076179"/>
    <lineage>
        <taxon>unclassified sequences</taxon>
        <taxon>metagenomes</taxon>
        <taxon>ecological metagenomes</taxon>
    </lineage>
</organism>
<dbReference type="InterPro" id="IPR008257">
    <property type="entry name" value="Pept_M19"/>
</dbReference>
<name>A0A645HFL7_9ZZZZ</name>
<dbReference type="PANTHER" id="PTHR10443:SF12">
    <property type="entry name" value="DIPEPTIDASE"/>
    <property type="match status" value="1"/>
</dbReference>
<proteinExistence type="predicted"/>
<accession>A0A645HFL7</accession>
<dbReference type="Pfam" id="PF01244">
    <property type="entry name" value="Peptidase_M19"/>
    <property type="match status" value="1"/>
</dbReference>
<evidence type="ECO:0000313" key="1">
    <source>
        <dbReference type="EMBL" id="MPN37825.1"/>
    </source>
</evidence>
<comment type="caution">
    <text evidence="1">The sequence shown here is derived from an EMBL/GenBank/DDBJ whole genome shotgun (WGS) entry which is preliminary data.</text>
</comment>
<evidence type="ECO:0008006" key="2">
    <source>
        <dbReference type="Google" id="ProtNLM"/>
    </source>
</evidence>
<dbReference type="Gene3D" id="3.20.20.140">
    <property type="entry name" value="Metal-dependent hydrolases"/>
    <property type="match status" value="1"/>
</dbReference>
<dbReference type="EMBL" id="VSSQ01092702">
    <property type="protein sequence ID" value="MPN37825.1"/>
    <property type="molecule type" value="Genomic_DNA"/>
</dbReference>
<sequence>MLASGVNDAANGVTDLGKKAIEKIEKLGILLDVSHLNEKSFWDVVNIASGPIIASHSNSKKFADVKRNLDDNQLSAIAKSDGLVGINACSAFVNDDKNEQVYQHHAQITRNCINEGAHKQGMSGRLCNGGRAVYVPVVQKVKLCGEQKHERKLDNFGRLDIKRDEGQLNPAFVTGAAVVTEGDQNEKKEDVK</sequence>
<dbReference type="InterPro" id="IPR032466">
    <property type="entry name" value="Metal_Hydrolase"/>
</dbReference>
<dbReference type="PANTHER" id="PTHR10443">
    <property type="entry name" value="MICROSOMAL DIPEPTIDASE"/>
    <property type="match status" value="1"/>
</dbReference>
<dbReference type="PROSITE" id="PS51365">
    <property type="entry name" value="RENAL_DIPEPTIDASE_2"/>
    <property type="match status" value="1"/>
</dbReference>